<keyword evidence="4" id="KW-1185">Reference proteome</keyword>
<dbReference type="STRING" id="502682.BMF35_a0411"/>
<proteinExistence type="predicted"/>
<organism evidence="3 4">
    <name type="scientific">Aurantiacibacter gangjinensis</name>
    <dbReference type="NCBI Taxonomy" id="502682"/>
    <lineage>
        <taxon>Bacteria</taxon>
        <taxon>Pseudomonadati</taxon>
        <taxon>Pseudomonadota</taxon>
        <taxon>Alphaproteobacteria</taxon>
        <taxon>Sphingomonadales</taxon>
        <taxon>Erythrobacteraceae</taxon>
        <taxon>Aurantiacibacter</taxon>
    </lineage>
</organism>
<feature type="signal peptide" evidence="1">
    <location>
        <begin position="1"/>
        <end position="19"/>
    </location>
</feature>
<dbReference type="SMART" id="SM00754">
    <property type="entry name" value="CHRD"/>
    <property type="match status" value="1"/>
</dbReference>
<sequence>MRLKTVGLAAFTLAAMGLAGCETIEEAYLERTSVTYEAELRGSNQVGRGDPDGYATAEITFADELTRVCWDLNDIAGLGPITGAHIHRGAAGQNGPVVLAFRQATEGGWRGCSSDTDWVQSAFDEGLSNYYVNVHTAEYPDGAIRGQLRQ</sequence>
<comment type="caution">
    <text evidence="3">The sequence shown here is derived from an EMBL/GenBank/DDBJ whole genome shotgun (WGS) entry which is preliminary data.</text>
</comment>
<dbReference type="EMBL" id="LBHC01000002">
    <property type="protein sequence ID" value="KLE32155.1"/>
    <property type="molecule type" value="Genomic_DNA"/>
</dbReference>
<keyword evidence="1" id="KW-0732">Signal</keyword>
<accession>A0A0G9MN92</accession>
<dbReference type="AlphaFoldDB" id="A0A0G9MN92"/>
<dbReference type="PATRIC" id="fig|502682.8.peg.1440"/>
<gene>
    <name evidence="3" type="ORF">AAW01_07065</name>
</gene>
<feature type="chain" id="PRO_5002580180" evidence="1">
    <location>
        <begin position="20"/>
        <end position="150"/>
    </location>
</feature>
<evidence type="ECO:0000256" key="1">
    <source>
        <dbReference type="SAM" id="SignalP"/>
    </source>
</evidence>
<reference evidence="3 4" key="1">
    <citation type="submission" date="2015-04" db="EMBL/GenBank/DDBJ databases">
        <title>The draft genome sequence of Erythrobacr gangjinensis K7-2.</title>
        <authorList>
            <person name="Zhuang L."/>
            <person name="Liu Y."/>
            <person name="Shao Z."/>
        </authorList>
    </citation>
    <scope>NUCLEOTIDE SEQUENCE [LARGE SCALE GENOMIC DNA]</scope>
    <source>
        <strain evidence="3 4">K7-2</strain>
    </source>
</reference>
<dbReference type="Proteomes" id="UP000053070">
    <property type="component" value="Unassembled WGS sequence"/>
</dbReference>
<evidence type="ECO:0000313" key="4">
    <source>
        <dbReference type="Proteomes" id="UP000053070"/>
    </source>
</evidence>
<feature type="domain" description="CHRD" evidence="2">
    <location>
        <begin position="34"/>
        <end position="150"/>
    </location>
</feature>
<dbReference type="PROSITE" id="PS51257">
    <property type="entry name" value="PROKAR_LIPOPROTEIN"/>
    <property type="match status" value="1"/>
</dbReference>
<dbReference type="Pfam" id="PF07452">
    <property type="entry name" value="CHRD"/>
    <property type="match status" value="1"/>
</dbReference>
<dbReference type="InterPro" id="IPR010895">
    <property type="entry name" value="CHRD"/>
</dbReference>
<evidence type="ECO:0000313" key="3">
    <source>
        <dbReference type="EMBL" id="KLE32155.1"/>
    </source>
</evidence>
<protein>
    <submittedName>
        <fullName evidence="3">CHRD protein</fullName>
    </submittedName>
</protein>
<name>A0A0G9MN92_9SPHN</name>
<evidence type="ECO:0000259" key="2">
    <source>
        <dbReference type="SMART" id="SM00754"/>
    </source>
</evidence>